<sequence length="123" mass="13920">MEINVEATTIKPQATARGLGVIFDNKLNWRSHIKHIESKLASRINLLRFLSCSCADAEPNIKTMLNLFKSLVRTIITYGSHTLLTANDNVWERLQITQNKALRAVLGVPFYTFVYADIDGTLR</sequence>
<evidence type="ECO:0000313" key="1">
    <source>
        <dbReference type="EMBL" id="CAF1070858.1"/>
    </source>
</evidence>
<evidence type="ECO:0000313" key="2">
    <source>
        <dbReference type="EMBL" id="CAF3851385.1"/>
    </source>
</evidence>
<comment type="caution">
    <text evidence="1">The sequence shown here is derived from an EMBL/GenBank/DDBJ whole genome shotgun (WGS) entry which is preliminary data.</text>
</comment>
<accession>A0A814LZ86</accession>
<organism evidence="1 3">
    <name type="scientific">Rotaria magnacalcarata</name>
    <dbReference type="NCBI Taxonomy" id="392030"/>
    <lineage>
        <taxon>Eukaryota</taxon>
        <taxon>Metazoa</taxon>
        <taxon>Spiralia</taxon>
        <taxon>Gnathifera</taxon>
        <taxon>Rotifera</taxon>
        <taxon>Eurotatoria</taxon>
        <taxon>Bdelloidea</taxon>
        <taxon>Philodinida</taxon>
        <taxon>Philodinidae</taxon>
        <taxon>Rotaria</taxon>
    </lineage>
</organism>
<name>A0A814LZ86_9BILA</name>
<protein>
    <submittedName>
        <fullName evidence="1">Uncharacterized protein</fullName>
    </submittedName>
</protein>
<dbReference type="Proteomes" id="UP000681967">
    <property type="component" value="Unassembled WGS sequence"/>
</dbReference>
<dbReference type="Proteomes" id="UP000663855">
    <property type="component" value="Unassembled WGS sequence"/>
</dbReference>
<gene>
    <name evidence="2" type="ORF">BYL167_LOCUS5877</name>
    <name evidence="1" type="ORF">CJN711_LOCUS5706</name>
</gene>
<proteinExistence type="predicted"/>
<evidence type="ECO:0000313" key="3">
    <source>
        <dbReference type="Proteomes" id="UP000663855"/>
    </source>
</evidence>
<reference evidence="1" key="1">
    <citation type="submission" date="2021-02" db="EMBL/GenBank/DDBJ databases">
        <authorList>
            <person name="Nowell W R."/>
        </authorList>
    </citation>
    <scope>NUCLEOTIDE SEQUENCE</scope>
</reference>
<dbReference type="EMBL" id="CAJOBH010001383">
    <property type="protein sequence ID" value="CAF3851385.1"/>
    <property type="molecule type" value="Genomic_DNA"/>
</dbReference>
<dbReference type="EMBL" id="CAJNOV010001625">
    <property type="protein sequence ID" value="CAF1070858.1"/>
    <property type="molecule type" value="Genomic_DNA"/>
</dbReference>
<dbReference type="AlphaFoldDB" id="A0A814LZ86"/>